<evidence type="ECO:0000256" key="4">
    <source>
        <dbReference type="ARBA" id="ARBA00022989"/>
    </source>
</evidence>
<reference evidence="8" key="3">
    <citation type="submission" date="2025-09" db="UniProtKB">
        <authorList>
            <consortium name="Ensembl"/>
        </authorList>
    </citation>
    <scope>IDENTIFICATION</scope>
</reference>
<dbReference type="Pfam" id="PF10160">
    <property type="entry name" value="Tmemb_40"/>
    <property type="match status" value="1"/>
</dbReference>
<dbReference type="HOGENOM" id="CLU_056255_0_0_1"/>
<dbReference type="Proteomes" id="UP000007754">
    <property type="component" value="Chromosome 12"/>
</dbReference>
<evidence type="ECO:0000313" key="9">
    <source>
        <dbReference type="Proteomes" id="UP000007754"/>
    </source>
</evidence>
<dbReference type="GO" id="GO:0004930">
    <property type="term" value="F:G protein-coupled receptor activity"/>
    <property type="evidence" value="ECO:0007669"/>
    <property type="project" value="TreeGrafter"/>
</dbReference>
<keyword evidence="5 7" id="KW-0472">Membrane</keyword>
<keyword evidence="9" id="KW-1185">Reference proteome</keyword>
<keyword evidence="3 7" id="KW-0812">Transmembrane</keyword>
<evidence type="ECO:0000256" key="2">
    <source>
        <dbReference type="ARBA" id="ARBA00010125"/>
    </source>
</evidence>
<comment type="subcellular location">
    <subcellularLocation>
        <location evidence="1">Membrane</location>
        <topology evidence="1">Multi-pass membrane protein</topology>
    </subcellularLocation>
</comment>
<feature type="transmembrane region" description="Helical" evidence="7">
    <location>
        <begin position="105"/>
        <end position="122"/>
    </location>
</feature>
<sequence>MFQSMMSVMTFSMSDNITHSTALVTALDNVTTLSPMTMHVINDTNITVPHKCLLLLYEDIGKSRVRYWDLLLLVPNVLFFMFLLWKLPSARAKIRVTSSPIFTTFYILVFVVALVGIARAVVSMTVSASDAAMVADKILWEITRFFLLAIELSVVILGLAFGHLESKSSVKRVLAITTVLSLAYSVTQGTLEILYPDAHLSAEDFNIYGHGGRHFWLASSCFFFLVYSLVVILPKTSLKDRISLPSRKSFYIYAGILALLNLVQGLGSALLCVDIIEGLCCVDATTFLYFSFFAPLIYVAFLKGFFGWMNLRTWMCTYPTLTLLPRRKEWILGSTRALRLTPQPTWTTWPLCHTTWAASTA</sequence>
<evidence type="ECO:0000256" key="5">
    <source>
        <dbReference type="ARBA" id="ARBA00023136"/>
    </source>
</evidence>
<evidence type="ECO:0000256" key="6">
    <source>
        <dbReference type="ARBA" id="ARBA00029849"/>
    </source>
</evidence>
<feature type="transmembrane region" description="Helical" evidence="7">
    <location>
        <begin position="65"/>
        <end position="85"/>
    </location>
</feature>
<evidence type="ECO:0000256" key="7">
    <source>
        <dbReference type="SAM" id="Phobius"/>
    </source>
</evidence>
<dbReference type="STRING" id="59729.ENSTGUP00000029856"/>
<organism evidence="8 9">
    <name type="scientific">Taeniopygia guttata</name>
    <name type="common">Zebra finch</name>
    <name type="synonym">Poephila guttata</name>
    <dbReference type="NCBI Taxonomy" id="59729"/>
    <lineage>
        <taxon>Eukaryota</taxon>
        <taxon>Metazoa</taxon>
        <taxon>Chordata</taxon>
        <taxon>Craniata</taxon>
        <taxon>Vertebrata</taxon>
        <taxon>Euteleostomi</taxon>
        <taxon>Archelosauria</taxon>
        <taxon>Archosauria</taxon>
        <taxon>Dinosauria</taxon>
        <taxon>Saurischia</taxon>
        <taxon>Theropoda</taxon>
        <taxon>Coelurosauria</taxon>
        <taxon>Aves</taxon>
        <taxon>Neognathae</taxon>
        <taxon>Neoaves</taxon>
        <taxon>Telluraves</taxon>
        <taxon>Australaves</taxon>
        <taxon>Passeriformes</taxon>
        <taxon>Passeroidea</taxon>
        <taxon>Estrildidae</taxon>
        <taxon>Estrildinae</taxon>
        <taxon>Taeniopygia</taxon>
    </lineage>
</organism>
<evidence type="ECO:0000256" key="3">
    <source>
        <dbReference type="ARBA" id="ARBA00022692"/>
    </source>
</evidence>
<dbReference type="AlphaFoldDB" id="H0ZCI5"/>
<gene>
    <name evidence="8" type="primary">TPRA1</name>
</gene>
<dbReference type="PANTHER" id="PTHR15876">
    <property type="entry name" value="TRANSMEMBRANE PROTEIN ADIPOCYTE-ASSOCIATED 1"/>
    <property type="match status" value="1"/>
</dbReference>
<dbReference type="PANTHER" id="PTHR15876:SF8">
    <property type="entry name" value="TRANSMEMBRANE PROTEIN ADIPOCYTE-ASSOCIATED 1"/>
    <property type="match status" value="1"/>
</dbReference>
<feature type="transmembrane region" description="Helical" evidence="7">
    <location>
        <begin position="142"/>
        <end position="161"/>
    </location>
</feature>
<keyword evidence="4 7" id="KW-1133">Transmembrane helix</keyword>
<reference evidence="8" key="2">
    <citation type="submission" date="2025-08" db="UniProtKB">
        <authorList>
            <consortium name="Ensembl"/>
        </authorList>
    </citation>
    <scope>IDENTIFICATION</scope>
</reference>
<proteinExistence type="inferred from homology"/>
<reference evidence="8 9" key="1">
    <citation type="journal article" date="2010" name="Nature">
        <title>The genome of a songbird.</title>
        <authorList>
            <person name="Warren W.C."/>
            <person name="Clayton D.F."/>
            <person name="Ellegren H."/>
            <person name="Arnold A.P."/>
            <person name="Hillier L.W."/>
            <person name="Kunstner A."/>
            <person name="Searle S."/>
            <person name="White S."/>
            <person name="Vilella A.J."/>
            <person name="Fairley S."/>
            <person name="Heger A."/>
            <person name="Kong L."/>
            <person name="Ponting C.P."/>
            <person name="Jarvis E.D."/>
            <person name="Mello C.V."/>
            <person name="Minx P."/>
            <person name="Lovell P."/>
            <person name="Velho T.A."/>
            <person name="Ferris M."/>
            <person name="Balakrishnan C.N."/>
            <person name="Sinha S."/>
            <person name="Blatti C."/>
            <person name="London S.E."/>
            <person name="Li Y."/>
            <person name="Lin Y.C."/>
            <person name="George J."/>
            <person name="Sweedler J."/>
            <person name="Southey B."/>
            <person name="Gunaratne P."/>
            <person name="Watson M."/>
            <person name="Nam K."/>
            <person name="Backstrom N."/>
            <person name="Smeds L."/>
            <person name="Nabholz B."/>
            <person name="Itoh Y."/>
            <person name="Whitney O."/>
            <person name="Pfenning A.R."/>
            <person name="Howard J."/>
            <person name="Volker M."/>
            <person name="Skinner B.M."/>
            <person name="Griffin D.K."/>
            <person name="Ye L."/>
            <person name="McLaren W.M."/>
            <person name="Flicek P."/>
            <person name="Quesada V."/>
            <person name="Velasco G."/>
            <person name="Lopez-Otin C."/>
            <person name="Puente X.S."/>
            <person name="Olender T."/>
            <person name="Lancet D."/>
            <person name="Smit A.F."/>
            <person name="Hubley R."/>
            <person name="Konkel M.K."/>
            <person name="Walker J.A."/>
            <person name="Batzer M.A."/>
            <person name="Gu W."/>
            <person name="Pollock D.D."/>
            <person name="Chen L."/>
            <person name="Cheng Z."/>
            <person name="Eichler E.E."/>
            <person name="Stapley J."/>
            <person name="Slate J."/>
            <person name="Ekblom R."/>
            <person name="Birkhead T."/>
            <person name="Burke T."/>
            <person name="Burt D."/>
            <person name="Scharff C."/>
            <person name="Adam I."/>
            <person name="Richard H."/>
            <person name="Sultan M."/>
            <person name="Soldatov A."/>
            <person name="Lehrach H."/>
            <person name="Edwards S.V."/>
            <person name="Yang S.P."/>
            <person name="Li X."/>
            <person name="Graves T."/>
            <person name="Fulton L."/>
            <person name="Nelson J."/>
            <person name="Chinwalla A."/>
            <person name="Hou S."/>
            <person name="Mardis E.R."/>
            <person name="Wilson R.K."/>
        </authorList>
    </citation>
    <scope>NUCLEOTIDE SEQUENCE [LARGE SCALE GENOMIC DNA]</scope>
</reference>
<dbReference type="GO" id="GO:0005886">
    <property type="term" value="C:plasma membrane"/>
    <property type="evidence" value="ECO:0007669"/>
    <property type="project" value="TreeGrafter"/>
</dbReference>
<feature type="transmembrane region" description="Helical" evidence="7">
    <location>
        <begin position="215"/>
        <end position="238"/>
    </location>
</feature>
<dbReference type="InterPro" id="IPR018781">
    <property type="entry name" value="TPRA1/CAND2/CAND8"/>
</dbReference>
<name>H0ZCI5_TAEGU</name>
<comment type="similarity">
    <text evidence="2">Belongs to the UPF0359 family.</text>
</comment>
<evidence type="ECO:0000256" key="1">
    <source>
        <dbReference type="ARBA" id="ARBA00004141"/>
    </source>
</evidence>
<feature type="transmembrane region" description="Helical" evidence="7">
    <location>
        <begin position="173"/>
        <end position="195"/>
    </location>
</feature>
<dbReference type="GeneTree" id="ENSGT00390000016807"/>
<feature type="transmembrane region" description="Helical" evidence="7">
    <location>
        <begin position="250"/>
        <end position="276"/>
    </location>
</feature>
<accession>H0ZCI5</accession>
<evidence type="ECO:0000313" key="8">
    <source>
        <dbReference type="Ensembl" id="ENSTGUP00000008295.2"/>
    </source>
</evidence>
<protein>
    <recommendedName>
        <fullName evidence="6">Integral membrane protein GPR175</fullName>
    </recommendedName>
</protein>
<dbReference type="Ensembl" id="ENSTGUT00000008382.2">
    <property type="protein sequence ID" value="ENSTGUP00000008295.2"/>
    <property type="gene ID" value="ENSTGUG00000008045.2"/>
</dbReference>
<feature type="transmembrane region" description="Helical" evidence="7">
    <location>
        <begin position="288"/>
        <end position="306"/>
    </location>
</feature>